<dbReference type="Proteomes" id="UP001152795">
    <property type="component" value="Unassembled WGS sequence"/>
</dbReference>
<feature type="region of interest" description="Disordered" evidence="1">
    <location>
        <begin position="75"/>
        <end position="162"/>
    </location>
</feature>
<organism evidence="2 3">
    <name type="scientific">Paramuricea clavata</name>
    <name type="common">Red gorgonian</name>
    <name type="synonym">Violescent sea-whip</name>
    <dbReference type="NCBI Taxonomy" id="317549"/>
    <lineage>
        <taxon>Eukaryota</taxon>
        <taxon>Metazoa</taxon>
        <taxon>Cnidaria</taxon>
        <taxon>Anthozoa</taxon>
        <taxon>Octocorallia</taxon>
        <taxon>Malacalcyonacea</taxon>
        <taxon>Plexauridae</taxon>
        <taxon>Paramuricea</taxon>
    </lineage>
</organism>
<feature type="compositionally biased region" description="Polar residues" evidence="1">
    <location>
        <begin position="263"/>
        <end position="279"/>
    </location>
</feature>
<sequence>MSSIGIDASLAILRQGLEAMQKQDKALYSQLLTLRDGIRGLKTELKHEREQCEEAFKDLEEIAGTEFEDDVFLEGSEQNLSKTSSEKIENAWSTQDTWKHDRQDSGISVKTPEAENQESRTTTPTSKHHTYEFVKSSASRQGSKPELISHSKQEFSSHVKTVDAELPQKKTTNAKPVLIQHNSQDSGILIDEDAVRETSLLSKLVESPEMLEKLENRKFDRIVQKEWMKIRGENSLGNRGIHHQRSRSSNDLLKSQPHRTLPHQYSTPSLQPRHSHTNSCPQNTLMQFTTPGNELANSSVKQFNAVNKVKAHQHLSPNHSRTSSCPQNVLKQFTARDVHTYEKPSTKRPNELGKVKGLKSDEKQHFQLPVEVDKPLKMNEKLENSLKDDSLDQNHQRFFTTSDRAALSLALKPGNGNTASKSVFKHIFTPQHHHTRSLPTTPVRELIVAENLLNKQGYKRSMQNISECQVVTSKQVRPRKRSASYVDMGSVGGETDVTLTPRKASLVQVDSLKQGLEQGKVSPKLEEKSFISHQVIENDSLKQTRENDMLQRKNDARDSSQIPRKANVVQVDSFSGYNQVLKSNEDLRQSKENSILTSHKAVVVQVNSVPQGGENIQNKARVVHVNRLKQLQENTNLTQNQADENGELKASKPLRAVLVSATEVNVSNITDKQPLSRRCSLDERAVGNHREGAQRRFTITNFKTERLSPRPQAENGKLSPRFLAPKNHLRHHTTPEYDVIRRRHSLYTFHGPSKSWDGYATRRASEIKRMVRSASQVSLV</sequence>
<name>A0A6S7JSE5_PARCT</name>
<protein>
    <submittedName>
        <fullName evidence="2">Uncharacterized protein</fullName>
    </submittedName>
</protein>
<evidence type="ECO:0000313" key="2">
    <source>
        <dbReference type="EMBL" id="CAB4033911.1"/>
    </source>
</evidence>
<reference evidence="2" key="1">
    <citation type="submission" date="2020-04" db="EMBL/GenBank/DDBJ databases">
        <authorList>
            <person name="Alioto T."/>
            <person name="Alioto T."/>
            <person name="Gomez Garrido J."/>
        </authorList>
    </citation>
    <scope>NUCLEOTIDE SEQUENCE</scope>
    <source>
        <strain evidence="2">A484AB</strain>
    </source>
</reference>
<comment type="caution">
    <text evidence="2">The sequence shown here is derived from an EMBL/GenBank/DDBJ whole genome shotgun (WGS) entry which is preliminary data.</text>
</comment>
<dbReference type="AlphaFoldDB" id="A0A6S7JSE5"/>
<feature type="region of interest" description="Disordered" evidence="1">
    <location>
        <begin position="235"/>
        <end position="279"/>
    </location>
</feature>
<dbReference type="EMBL" id="CACRXK020019656">
    <property type="protein sequence ID" value="CAB4033911.1"/>
    <property type="molecule type" value="Genomic_DNA"/>
</dbReference>
<evidence type="ECO:0000313" key="3">
    <source>
        <dbReference type="Proteomes" id="UP001152795"/>
    </source>
</evidence>
<proteinExistence type="predicted"/>
<accession>A0A6S7JSE5</accession>
<dbReference type="OrthoDB" id="10513739at2759"/>
<feature type="compositionally biased region" description="Basic and acidic residues" evidence="1">
    <location>
        <begin position="147"/>
        <end position="162"/>
    </location>
</feature>
<gene>
    <name evidence="2" type="ORF">PACLA_8A084593</name>
</gene>
<evidence type="ECO:0000256" key="1">
    <source>
        <dbReference type="SAM" id="MobiDB-lite"/>
    </source>
</evidence>
<keyword evidence="3" id="KW-1185">Reference proteome</keyword>